<evidence type="ECO:0000256" key="1">
    <source>
        <dbReference type="ARBA" id="ARBA00004651"/>
    </source>
</evidence>
<reference evidence="9" key="1">
    <citation type="submission" date="2021-01" db="EMBL/GenBank/DDBJ databases">
        <title>KCTC 19127 draft genome.</title>
        <authorList>
            <person name="An D."/>
        </authorList>
    </citation>
    <scope>NUCLEOTIDE SEQUENCE</scope>
    <source>
        <strain evidence="9">KCTC 19127</strain>
    </source>
</reference>
<evidence type="ECO:0000256" key="5">
    <source>
        <dbReference type="ARBA" id="ARBA00022989"/>
    </source>
</evidence>
<evidence type="ECO:0000256" key="4">
    <source>
        <dbReference type="ARBA" id="ARBA00022692"/>
    </source>
</evidence>
<feature type="transmembrane region" description="Helical" evidence="8">
    <location>
        <begin position="21"/>
        <end position="40"/>
    </location>
</feature>
<feature type="transmembrane region" description="Helical" evidence="8">
    <location>
        <begin position="153"/>
        <end position="171"/>
    </location>
</feature>
<protein>
    <submittedName>
        <fullName evidence="9">DUF2029 domain-containing protein</fullName>
    </submittedName>
</protein>
<evidence type="ECO:0000313" key="10">
    <source>
        <dbReference type="Proteomes" id="UP000663801"/>
    </source>
</evidence>
<dbReference type="GO" id="GO:0016758">
    <property type="term" value="F:hexosyltransferase activity"/>
    <property type="evidence" value="ECO:0007669"/>
    <property type="project" value="InterPro"/>
</dbReference>
<feature type="transmembrane region" description="Helical" evidence="8">
    <location>
        <begin position="375"/>
        <end position="400"/>
    </location>
</feature>
<sequence length="426" mass="45514">MLRPVFARWRRQRAGVRFATALGLTTLLSVIAALSATGWVPQFDLAIYYRAVSAWVAGAGLYSYAQPDEIMGSLGFTYPPFAAIVMSPMTLLSFGAVRVLTVLAIVVAGGVLVHLLLTDRVGPGLARRTGWAAAVVLTPVAFMVESLRENLSFGQINVFLVLLVVADVLVLGRRRSRWFGVGIGLAGALKITPGIAVLYLLVTRRWRAALTAVATAAVVTGLAAAIAPRETWDFFTGLLWDTTRVGRPESILDQSVNGWLARWFAPEPVPRPLWAVLAAALVGIGLYRAARLYRGGDDLAGLTVVGLVGIAVSPVSWIHHAVWVLPALAVIADRWWRLRGTPGRGRTGLLVLGLTGMLIWGMQPTSYIRTDIDDWPTAGVVTLVLSGLPVLWCVIAILVLPGRRTPGVPLPSRGASGTGLADEGVA</sequence>
<keyword evidence="4 8" id="KW-0812">Transmembrane</keyword>
<gene>
    <name evidence="9" type="ORF">JL107_10765</name>
</gene>
<comment type="subcellular location">
    <subcellularLocation>
        <location evidence="1">Cell membrane</location>
        <topology evidence="1">Multi-pass membrane protein</topology>
    </subcellularLocation>
</comment>
<evidence type="ECO:0000256" key="7">
    <source>
        <dbReference type="ARBA" id="ARBA00024033"/>
    </source>
</evidence>
<evidence type="ECO:0000256" key="2">
    <source>
        <dbReference type="ARBA" id="ARBA00022475"/>
    </source>
</evidence>
<dbReference type="GO" id="GO:0005886">
    <property type="term" value="C:plasma membrane"/>
    <property type="evidence" value="ECO:0007669"/>
    <property type="project" value="UniProtKB-SubCell"/>
</dbReference>
<keyword evidence="10" id="KW-1185">Reference proteome</keyword>
<dbReference type="RefSeq" id="WP_205257044.1">
    <property type="nucleotide sequence ID" value="NZ_BAAAPV010000001.1"/>
</dbReference>
<evidence type="ECO:0000256" key="6">
    <source>
        <dbReference type="ARBA" id="ARBA00023136"/>
    </source>
</evidence>
<comment type="similarity">
    <text evidence="7">Belongs to the glycosyltransferase 87 family.</text>
</comment>
<feature type="transmembrane region" description="Helical" evidence="8">
    <location>
        <begin position="343"/>
        <end position="363"/>
    </location>
</feature>
<accession>A0A938YLK1</accession>
<proteinExistence type="inferred from homology"/>
<evidence type="ECO:0000256" key="3">
    <source>
        <dbReference type="ARBA" id="ARBA00022679"/>
    </source>
</evidence>
<keyword evidence="2" id="KW-1003">Cell membrane</keyword>
<evidence type="ECO:0000313" key="9">
    <source>
        <dbReference type="EMBL" id="MBM9476928.1"/>
    </source>
</evidence>
<dbReference type="Proteomes" id="UP000663801">
    <property type="component" value="Unassembled WGS sequence"/>
</dbReference>
<dbReference type="EMBL" id="JAERWL010000009">
    <property type="protein sequence ID" value="MBM9476928.1"/>
    <property type="molecule type" value="Genomic_DNA"/>
</dbReference>
<feature type="transmembrane region" description="Helical" evidence="8">
    <location>
        <begin position="272"/>
        <end position="290"/>
    </location>
</feature>
<keyword evidence="6 8" id="KW-0472">Membrane</keyword>
<evidence type="ECO:0000256" key="8">
    <source>
        <dbReference type="SAM" id="Phobius"/>
    </source>
</evidence>
<dbReference type="InterPro" id="IPR018584">
    <property type="entry name" value="GT87"/>
</dbReference>
<comment type="caution">
    <text evidence="9">The sequence shown here is derived from an EMBL/GenBank/DDBJ whole genome shotgun (WGS) entry which is preliminary data.</text>
</comment>
<feature type="transmembrane region" description="Helical" evidence="8">
    <location>
        <begin position="100"/>
        <end position="117"/>
    </location>
</feature>
<dbReference type="Pfam" id="PF09594">
    <property type="entry name" value="GT87"/>
    <property type="match status" value="1"/>
</dbReference>
<keyword evidence="5 8" id="KW-1133">Transmembrane helix</keyword>
<feature type="transmembrane region" description="Helical" evidence="8">
    <location>
        <begin position="302"/>
        <end position="331"/>
    </location>
</feature>
<feature type="transmembrane region" description="Helical" evidence="8">
    <location>
        <begin position="178"/>
        <end position="202"/>
    </location>
</feature>
<keyword evidence="3" id="KW-0808">Transferase</keyword>
<name>A0A938YLK1_9ACTN</name>
<dbReference type="AlphaFoldDB" id="A0A938YLK1"/>
<organism evidence="9 10">
    <name type="scientific">Nakamurella flavida</name>
    <dbReference type="NCBI Taxonomy" id="363630"/>
    <lineage>
        <taxon>Bacteria</taxon>
        <taxon>Bacillati</taxon>
        <taxon>Actinomycetota</taxon>
        <taxon>Actinomycetes</taxon>
        <taxon>Nakamurellales</taxon>
        <taxon>Nakamurellaceae</taxon>
        <taxon>Nakamurella</taxon>
    </lineage>
</organism>
<feature type="transmembrane region" description="Helical" evidence="8">
    <location>
        <begin position="208"/>
        <end position="227"/>
    </location>
</feature>
<feature type="transmembrane region" description="Helical" evidence="8">
    <location>
        <begin position="129"/>
        <end position="147"/>
    </location>
</feature>